<gene>
    <name evidence="2" type="ORF">Dcar01_01979</name>
</gene>
<evidence type="ECO:0000313" key="3">
    <source>
        <dbReference type="Proteomes" id="UP001401887"/>
    </source>
</evidence>
<dbReference type="Proteomes" id="UP001401887">
    <property type="component" value="Unassembled WGS sequence"/>
</dbReference>
<name>A0ABP9W925_9DEIO</name>
<sequence>MGEGCRFAASGPPGVDRWPSAGGTVTRFRQEGNHLIFTLPLNVRDRADRVYTSLNVTGRITFSNGSSKNVYEPLPVRPAY</sequence>
<reference evidence="2 3" key="1">
    <citation type="submission" date="2024-02" db="EMBL/GenBank/DDBJ databases">
        <title>Deinococcus carri NBRC 110142.</title>
        <authorList>
            <person name="Ichikawa N."/>
            <person name="Katano-Makiyama Y."/>
            <person name="Hidaka K."/>
        </authorList>
    </citation>
    <scope>NUCLEOTIDE SEQUENCE [LARGE SCALE GENOMIC DNA]</scope>
    <source>
        <strain evidence="2 3">NBRC 110142</strain>
    </source>
</reference>
<comment type="caution">
    <text evidence="2">The sequence shown here is derived from an EMBL/GenBank/DDBJ whole genome shotgun (WGS) entry which is preliminary data.</text>
</comment>
<accession>A0ABP9W925</accession>
<evidence type="ECO:0000256" key="1">
    <source>
        <dbReference type="SAM" id="MobiDB-lite"/>
    </source>
</evidence>
<feature type="region of interest" description="Disordered" evidence="1">
    <location>
        <begin position="1"/>
        <end position="20"/>
    </location>
</feature>
<protein>
    <submittedName>
        <fullName evidence="2">Uncharacterized protein</fullName>
    </submittedName>
</protein>
<evidence type="ECO:0000313" key="2">
    <source>
        <dbReference type="EMBL" id="GAA5513250.1"/>
    </source>
</evidence>
<keyword evidence="3" id="KW-1185">Reference proteome</keyword>
<organism evidence="2 3">
    <name type="scientific">Deinococcus carri</name>
    <dbReference type="NCBI Taxonomy" id="1211323"/>
    <lineage>
        <taxon>Bacteria</taxon>
        <taxon>Thermotogati</taxon>
        <taxon>Deinococcota</taxon>
        <taxon>Deinococci</taxon>
        <taxon>Deinococcales</taxon>
        <taxon>Deinococcaceae</taxon>
        <taxon>Deinococcus</taxon>
    </lineage>
</organism>
<dbReference type="EMBL" id="BAABRP010000006">
    <property type="protein sequence ID" value="GAA5513250.1"/>
    <property type="molecule type" value="Genomic_DNA"/>
</dbReference>
<proteinExistence type="predicted"/>